<dbReference type="GO" id="GO:0006524">
    <property type="term" value="P:alanine catabolic process"/>
    <property type="evidence" value="ECO:0007669"/>
    <property type="project" value="TreeGrafter"/>
</dbReference>
<dbReference type="Gene3D" id="3.40.50.720">
    <property type="entry name" value="NAD(P)-binding Rossmann-like Domain"/>
    <property type="match status" value="1"/>
</dbReference>
<dbReference type="GO" id="GO:0005886">
    <property type="term" value="C:plasma membrane"/>
    <property type="evidence" value="ECO:0007669"/>
    <property type="project" value="TreeGrafter"/>
</dbReference>
<gene>
    <name evidence="2" type="ORF">METZ01_LOCUS393626</name>
</gene>
<feature type="domain" description="Alanine dehydrogenase/pyridine nucleotide transhydrogenase NAD(H)-binding" evidence="1">
    <location>
        <begin position="1"/>
        <end position="52"/>
    </location>
</feature>
<dbReference type="PANTHER" id="PTHR42795:SF1">
    <property type="entry name" value="ALANINE DEHYDROGENASE"/>
    <property type="match status" value="1"/>
</dbReference>
<protein>
    <recommendedName>
        <fullName evidence="1">Alanine dehydrogenase/pyridine nucleotide transhydrogenase NAD(H)-binding domain-containing protein</fullName>
    </recommendedName>
</protein>
<reference evidence="2" key="1">
    <citation type="submission" date="2018-05" db="EMBL/GenBank/DDBJ databases">
        <authorList>
            <person name="Lanie J.A."/>
            <person name="Ng W.-L."/>
            <person name="Kazmierczak K.M."/>
            <person name="Andrzejewski T.M."/>
            <person name="Davidsen T.M."/>
            <person name="Wayne K.J."/>
            <person name="Tettelin H."/>
            <person name="Glass J.I."/>
            <person name="Rusch D."/>
            <person name="Podicherti R."/>
            <person name="Tsui H.-C.T."/>
            <person name="Winkler M.E."/>
        </authorList>
    </citation>
    <scope>NUCLEOTIDE SEQUENCE</scope>
</reference>
<dbReference type="EMBL" id="UINC01148725">
    <property type="protein sequence ID" value="SVD40772.1"/>
    <property type="molecule type" value="Genomic_DNA"/>
</dbReference>
<accession>A0A382V2R3</accession>
<dbReference type="Pfam" id="PF01262">
    <property type="entry name" value="AlaDh_PNT_C"/>
    <property type="match status" value="1"/>
</dbReference>
<dbReference type="SUPFAM" id="SSF52283">
    <property type="entry name" value="Formate/glycerate dehydrogenase catalytic domain-like"/>
    <property type="match status" value="1"/>
</dbReference>
<evidence type="ECO:0000313" key="2">
    <source>
        <dbReference type="EMBL" id="SVD40772.1"/>
    </source>
</evidence>
<dbReference type="AlphaFoldDB" id="A0A382V2R3"/>
<sequence>MPGAVARTSTFALTNATFPYALELARKGFKNACQANPALAKGLNVFNGHVTYPAVADALSMECVSLNTILV</sequence>
<name>A0A382V2R3_9ZZZZ</name>
<organism evidence="2">
    <name type="scientific">marine metagenome</name>
    <dbReference type="NCBI Taxonomy" id="408172"/>
    <lineage>
        <taxon>unclassified sequences</taxon>
        <taxon>metagenomes</taxon>
        <taxon>ecological metagenomes</taxon>
    </lineage>
</organism>
<dbReference type="PANTHER" id="PTHR42795">
    <property type="entry name" value="ALANINE DEHYDROGENASE"/>
    <property type="match status" value="1"/>
</dbReference>
<dbReference type="InterPro" id="IPR007698">
    <property type="entry name" value="AlaDH/PNT_NAD(H)-bd"/>
</dbReference>
<proteinExistence type="predicted"/>
<evidence type="ECO:0000259" key="1">
    <source>
        <dbReference type="Pfam" id="PF01262"/>
    </source>
</evidence>
<dbReference type="GO" id="GO:0000286">
    <property type="term" value="F:alanine dehydrogenase activity"/>
    <property type="evidence" value="ECO:0007669"/>
    <property type="project" value="TreeGrafter"/>
</dbReference>